<keyword evidence="1" id="KW-1133">Transmembrane helix</keyword>
<accession>A0A1F4WLH4</accession>
<dbReference type="AlphaFoldDB" id="A0A1F4WLH4"/>
<dbReference type="Proteomes" id="UP000179113">
    <property type="component" value="Unassembled WGS sequence"/>
</dbReference>
<evidence type="ECO:0000256" key="1">
    <source>
        <dbReference type="SAM" id="Phobius"/>
    </source>
</evidence>
<organism evidence="2 3">
    <name type="scientific">candidate division WWE3 bacterium RIFOXYC1_FULL_39_7</name>
    <dbReference type="NCBI Taxonomy" id="1802643"/>
    <lineage>
        <taxon>Bacteria</taxon>
        <taxon>Katanobacteria</taxon>
    </lineage>
</organism>
<sequence>MSLTQSAHNFKKGAKIFAVVLVVYYLFILFIIPRGQDLVDLLTANKEPPNPEFGILDPLKFTRKPINDPPPRYTLNTKDGKLPRKIPNKMLVYRIKPAQFSFQAGKEAMEDAVFIGFREDELTTDLKADVYKWRSLVSGGILEIDTKTRSLKMETDLYGRFSEFKAGSLNEDTAKRFSKELFTKINRFDDKLYVEGEQVVHLGRYIGNNITEARNLPEVQLARVDFFREINGYPILGPDPTKGLLSTVLRNPVKTSSPFNYPRIEAYYWEINPESTATYPIITVEDAWAQVQQGNGIISNVTPKGANVFDPYAKARVENILVDNIYLAYYETPEYMPYLQPMFVFSGKYTTKNTEGGDVTLYYPAISGEYTKSVESDQ</sequence>
<reference evidence="2 3" key="1">
    <citation type="journal article" date="2016" name="Nat. Commun.">
        <title>Thousands of microbial genomes shed light on interconnected biogeochemical processes in an aquifer system.</title>
        <authorList>
            <person name="Anantharaman K."/>
            <person name="Brown C.T."/>
            <person name="Hug L.A."/>
            <person name="Sharon I."/>
            <person name="Castelle C.J."/>
            <person name="Probst A.J."/>
            <person name="Thomas B.C."/>
            <person name="Singh A."/>
            <person name="Wilkins M.J."/>
            <person name="Karaoz U."/>
            <person name="Brodie E.L."/>
            <person name="Williams K.H."/>
            <person name="Hubbard S.S."/>
            <person name="Banfield J.F."/>
        </authorList>
    </citation>
    <scope>NUCLEOTIDE SEQUENCE [LARGE SCALE GENOMIC DNA]</scope>
</reference>
<protein>
    <submittedName>
        <fullName evidence="2">Uncharacterized protein</fullName>
    </submittedName>
</protein>
<evidence type="ECO:0000313" key="2">
    <source>
        <dbReference type="EMBL" id="OGC70208.1"/>
    </source>
</evidence>
<keyword evidence="1" id="KW-0472">Membrane</keyword>
<evidence type="ECO:0000313" key="3">
    <source>
        <dbReference type="Proteomes" id="UP000179113"/>
    </source>
</evidence>
<proteinExistence type="predicted"/>
<dbReference type="EMBL" id="MEWA01000009">
    <property type="protein sequence ID" value="OGC70208.1"/>
    <property type="molecule type" value="Genomic_DNA"/>
</dbReference>
<feature type="transmembrane region" description="Helical" evidence="1">
    <location>
        <begin position="12"/>
        <end position="32"/>
    </location>
</feature>
<keyword evidence="1" id="KW-0812">Transmembrane</keyword>
<gene>
    <name evidence="2" type="ORF">A2415_00865</name>
</gene>
<comment type="caution">
    <text evidence="2">The sequence shown here is derived from an EMBL/GenBank/DDBJ whole genome shotgun (WGS) entry which is preliminary data.</text>
</comment>
<name>A0A1F4WLH4_UNCKA</name>